<dbReference type="RefSeq" id="WP_055252639.1">
    <property type="nucleotide sequence ID" value="NZ_CABIXX010000056.1"/>
</dbReference>
<dbReference type="PANTHER" id="PTHR12110">
    <property type="entry name" value="HYDROXYPYRUVATE ISOMERASE"/>
    <property type="match status" value="1"/>
</dbReference>
<dbReference type="SUPFAM" id="SSF51658">
    <property type="entry name" value="Xylose isomerase-like"/>
    <property type="match status" value="1"/>
</dbReference>
<name>A0A174N055_9ACTN</name>
<evidence type="ECO:0000313" key="2">
    <source>
        <dbReference type="EMBL" id="CUP39800.1"/>
    </source>
</evidence>
<dbReference type="Pfam" id="PF01261">
    <property type="entry name" value="AP_endonuc_2"/>
    <property type="match status" value="1"/>
</dbReference>
<accession>A0A174N055</accession>
<proteinExistence type="predicted"/>
<dbReference type="InterPro" id="IPR013022">
    <property type="entry name" value="Xyl_isomerase-like_TIM-brl"/>
</dbReference>
<sequence>MAVPELSLMNINHRYYSIETFFKAAGEAGYRNIELWTGSMHLYVDCHEHDSVDKIRDLAAQYGIKIVCVCPEQNNPKPWNVAVRGEAGQKRILSYFKNVIDVAVELGAPQILVTSGWAYLDEPAEDAWARSVAMLRSVCDYADTRGIRVALEALQPSESVLVNTAQDVARILEAVDRPNLKACIDFGAMEVAGDTIDGYFEVLGDKIVHTHFVDVGGGTTHLAWGDGERDMRADLEALMRHGYTGYASAETCDGRYYQDPSKATTQVIDMYRRVIAEMEAE</sequence>
<dbReference type="EC" id="5.3.99.-" evidence="2"/>
<keyword evidence="2" id="KW-0413">Isomerase</keyword>
<evidence type="ECO:0000259" key="1">
    <source>
        <dbReference type="Pfam" id="PF01261"/>
    </source>
</evidence>
<dbReference type="AlphaFoldDB" id="A0A174N055"/>
<evidence type="ECO:0000313" key="3">
    <source>
        <dbReference type="Proteomes" id="UP000095454"/>
    </source>
</evidence>
<dbReference type="EMBL" id="CZAQ01000056">
    <property type="protein sequence ID" value="CUP39800.1"/>
    <property type="molecule type" value="Genomic_DNA"/>
</dbReference>
<dbReference type="Gene3D" id="3.20.20.150">
    <property type="entry name" value="Divalent-metal-dependent TIM barrel enzymes"/>
    <property type="match status" value="1"/>
</dbReference>
<reference evidence="2 3" key="1">
    <citation type="submission" date="2015-09" db="EMBL/GenBank/DDBJ databases">
        <authorList>
            <consortium name="Pathogen Informatics"/>
        </authorList>
    </citation>
    <scope>NUCLEOTIDE SEQUENCE [LARGE SCALE GENOMIC DNA]</scope>
    <source>
        <strain evidence="2 3">2789STDY5834902</strain>
    </source>
</reference>
<gene>
    <name evidence="2" type="primary">iolI</name>
    <name evidence="2" type="ORF">ERS852514_01877</name>
</gene>
<organism evidence="2 3">
    <name type="scientific">Collinsella aerofaciens</name>
    <dbReference type="NCBI Taxonomy" id="74426"/>
    <lineage>
        <taxon>Bacteria</taxon>
        <taxon>Bacillati</taxon>
        <taxon>Actinomycetota</taxon>
        <taxon>Coriobacteriia</taxon>
        <taxon>Coriobacteriales</taxon>
        <taxon>Coriobacteriaceae</taxon>
        <taxon>Collinsella</taxon>
    </lineage>
</organism>
<dbReference type="Proteomes" id="UP000095454">
    <property type="component" value="Unassembled WGS sequence"/>
</dbReference>
<dbReference type="InterPro" id="IPR036237">
    <property type="entry name" value="Xyl_isomerase-like_sf"/>
</dbReference>
<protein>
    <submittedName>
        <fullName evidence="2">Inosose isomerase</fullName>
        <ecNumber evidence="2">5.3.99.-</ecNumber>
    </submittedName>
</protein>
<feature type="domain" description="Xylose isomerase-like TIM barrel" evidence="1">
    <location>
        <begin position="22"/>
        <end position="272"/>
    </location>
</feature>
<dbReference type="GO" id="GO:0016853">
    <property type="term" value="F:isomerase activity"/>
    <property type="evidence" value="ECO:0007669"/>
    <property type="project" value="UniProtKB-KW"/>
</dbReference>
<dbReference type="PANTHER" id="PTHR12110:SF21">
    <property type="entry name" value="XYLOSE ISOMERASE-LIKE TIM BARREL DOMAIN-CONTAINING PROTEIN"/>
    <property type="match status" value="1"/>
</dbReference>
<dbReference type="InterPro" id="IPR050312">
    <property type="entry name" value="IolE/XylAMocC-like"/>
</dbReference>